<dbReference type="Gene3D" id="3.10.20.310">
    <property type="entry name" value="membrane protein fhac"/>
    <property type="match status" value="2"/>
</dbReference>
<dbReference type="InterPro" id="IPR034746">
    <property type="entry name" value="POTRA"/>
</dbReference>
<keyword evidence="7" id="KW-1133">Transmembrane helix</keyword>
<comment type="subcellular location">
    <subcellularLocation>
        <location evidence="1">Membrane</location>
    </subcellularLocation>
</comment>
<feature type="transmembrane region" description="Helical" evidence="7">
    <location>
        <begin position="76"/>
        <end position="95"/>
    </location>
</feature>
<organism evidence="9 10">
    <name type="scientific">Pandoraea captiosa</name>
    <dbReference type="NCBI Taxonomy" id="2508302"/>
    <lineage>
        <taxon>Bacteria</taxon>
        <taxon>Pseudomonadati</taxon>
        <taxon>Pseudomonadota</taxon>
        <taxon>Betaproteobacteria</taxon>
        <taxon>Burkholderiales</taxon>
        <taxon>Burkholderiaceae</taxon>
        <taxon>Pandoraea</taxon>
    </lineage>
</organism>
<reference evidence="9 10" key="1">
    <citation type="submission" date="2019-08" db="EMBL/GenBank/DDBJ databases">
        <authorList>
            <person name="Peeters C."/>
        </authorList>
    </citation>
    <scope>NUCLEOTIDE SEQUENCE [LARGE SCALE GENOMIC DNA]</scope>
    <source>
        <strain evidence="9 10">LMG 31118</strain>
    </source>
</reference>
<accession>A0A5E5A9G8</accession>
<keyword evidence="3 7" id="KW-0812">Transmembrane</keyword>
<dbReference type="Gene3D" id="2.40.160.50">
    <property type="entry name" value="membrane protein fhac: a member of the omp85/tpsb transporter family"/>
    <property type="match status" value="1"/>
</dbReference>
<name>A0A5E5A9G8_9BURK</name>
<keyword evidence="2" id="KW-1134">Transmembrane beta strand</keyword>
<dbReference type="InterPro" id="IPR000184">
    <property type="entry name" value="Bac_surfAg_D15"/>
</dbReference>
<dbReference type="EMBL" id="CABPSQ010000006">
    <property type="protein sequence ID" value="VVE70311.1"/>
    <property type="molecule type" value="Genomic_DNA"/>
</dbReference>
<dbReference type="Pfam" id="PF07244">
    <property type="entry name" value="POTRA"/>
    <property type="match status" value="1"/>
</dbReference>
<dbReference type="InterPro" id="IPR039910">
    <property type="entry name" value="D15-like"/>
</dbReference>
<keyword evidence="5 7" id="KW-0472">Membrane</keyword>
<evidence type="ECO:0000313" key="9">
    <source>
        <dbReference type="EMBL" id="VVE70311.1"/>
    </source>
</evidence>
<dbReference type="InterPro" id="IPR010827">
    <property type="entry name" value="BamA/TamA_POTRA"/>
</dbReference>
<protein>
    <submittedName>
        <fullName evidence="9">Surface antigen (D15)</fullName>
    </submittedName>
</protein>
<dbReference type="PANTHER" id="PTHR12815">
    <property type="entry name" value="SORTING AND ASSEMBLY MACHINERY SAMM50 PROTEIN FAMILY MEMBER"/>
    <property type="match status" value="1"/>
</dbReference>
<keyword evidence="6" id="KW-0998">Cell outer membrane</keyword>
<dbReference type="AlphaFoldDB" id="A0A5E5A9G8"/>
<evidence type="ECO:0000256" key="1">
    <source>
        <dbReference type="ARBA" id="ARBA00004370"/>
    </source>
</evidence>
<dbReference type="Pfam" id="PF01103">
    <property type="entry name" value="Omp85"/>
    <property type="match status" value="1"/>
</dbReference>
<dbReference type="GO" id="GO:0019867">
    <property type="term" value="C:outer membrane"/>
    <property type="evidence" value="ECO:0007669"/>
    <property type="project" value="InterPro"/>
</dbReference>
<feature type="domain" description="POTRA" evidence="8">
    <location>
        <begin position="269"/>
        <end position="343"/>
    </location>
</feature>
<dbReference type="PANTHER" id="PTHR12815:SF47">
    <property type="entry name" value="TRANSLOCATION AND ASSEMBLY MODULE SUBUNIT TAMA"/>
    <property type="match status" value="1"/>
</dbReference>
<proteinExistence type="predicted"/>
<dbReference type="PROSITE" id="PS51779">
    <property type="entry name" value="POTRA"/>
    <property type="match status" value="1"/>
</dbReference>
<keyword evidence="4" id="KW-0732">Signal</keyword>
<evidence type="ECO:0000256" key="5">
    <source>
        <dbReference type="ARBA" id="ARBA00023136"/>
    </source>
</evidence>
<evidence type="ECO:0000256" key="6">
    <source>
        <dbReference type="ARBA" id="ARBA00023237"/>
    </source>
</evidence>
<keyword evidence="10" id="KW-1185">Reference proteome</keyword>
<evidence type="ECO:0000256" key="2">
    <source>
        <dbReference type="ARBA" id="ARBA00022452"/>
    </source>
</evidence>
<evidence type="ECO:0000256" key="3">
    <source>
        <dbReference type="ARBA" id="ARBA00022692"/>
    </source>
</evidence>
<evidence type="ECO:0000313" key="10">
    <source>
        <dbReference type="Proteomes" id="UP000414136"/>
    </source>
</evidence>
<gene>
    <name evidence="9" type="ORF">PCA31118_03499</name>
</gene>
<dbReference type="Proteomes" id="UP000414136">
    <property type="component" value="Unassembled WGS sequence"/>
</dbReference>
<evidence type="ECO:0000259" key="8">
    <source>
        <dbReference type="PROSITE" id="PS51779"/>
    </source>
</evidence>
<evidence type="ECO:0000256" key="7">
    <source>
        <dbReference type="SAM" id="Phobius"/>
    </source>
</evidence>
<sequence length="653" mass="73370">MFKYDSYTHRALSYCAMLAGSVRSSTRFTQYSQHAGPPAAIFSRKVLTVSQIKSGHDASRRFGARRLRRHSCRQPAVRLMLIALTCGLLGLPGLAHAQYRVRVDAPKDIAKLLKDNLDAVRYAERDDIGEAQFEHIIATVGEQVQELTSTEGYFSPVTHVDVATINGKRDVNIKVDAGPRTHIKDVDLKFTGPVAEQDPQRVTQLRSAWELPVDAPFRQSDWDKAKNDTLFQLGQKRYHAAKMTFSRAVVDADNESASLAATYESGPPFTLGPLVISGTRRYPEQIIRNVNPLSEGEPFDADRLQELQRQIQATPYFSNVIISVTEDPAKAENAPVEVKVREFPEHRVQSGVGYTTDTGASINGRYSYYNLFGKAWTFDSQARLEQYRQGGYAEIGMPPDSSAYTNSMRGSFDRTYLNGLDQRSTQVGIKRARSRERYDWAYTLDFYRTDERPDGGERFLNKALVPAFSWNRRDVDDLIFPRKGNIINTQIGFAAKPLLTDQSFARLYGRIRQYFPVGERDLVLARLEIGAVITNGNSNRIPSSLLFFAGGTSSIRGYTYQSIGRQQNGTTFPTKYLGTASLEYQRWFTRDWGAAVFWDVGTATDDYRHPTPLYHGVGVGVRWRSPVGPVNLDIGYGVHDKQFRPAISLGVAF</sequence>
<evidence type="ECO:0000256" key="4">
    <source>
        <dbReference type="ARBA" id="ARBA00022729"/>
    </source>
</evidence>